<organism evidence="3 4">
    <name type="scientific">Paramecium pentaurelia</name>
    <dbReference type="NCBI Taxonomy" id="43138"/>
    <lineage>
        <taxon>Eukaryota</taxon>
        <taxon>Sar</taxon>
        <taxon>Alveolata</taxon>
        <taxon>Ciliophora</taxon>
        <taxon>Intramacronucleata</taxon>
        <taxon>Oligohymenophorea</taxon>
        <taxon>Peniculida</taxon>
        <taxon>Parameciidae</taxon>
        <taxon>Paramecium</taxon>
    </lineage>
</organism>
<dbReference type="InterPro" id="IPR050593">
    <property type="entry name" value="LovG"/>
</dbReference>
<protein>
    <recommendedName>
        <fullName evidence="2">Serine hydrolase domain-containing protein</fullName>
    </recommendedName>
</protein>
<dbReference type="GO" id="GO:0016787">
    <property type="term" value="F:hydrolase activity"/>
    <property type="evidence" value="ECO:0007669"/>
    <property type="project" value="UniProtKB-KW"/>
</dbReference>
<keyword evidence="4" id="KW-1185">Reference proteome</keyword>
<sequence length="226" mass="25962">MQNKKKILCLHGNGANKEFHSYQLRQFEKEFNDIEFVTIDGPISITRNVHASQVVIPQNFAKMIENKPLFTWGNFFKLDNNNIDAVFQESLDYVIKILKEQGPFYGVLGFSQGSAVAARLATLIEDKQIDLGYEINCFIFSSGSMMTLPNKRLIFCQIPSIHFIGINDFLYDRSLGLSTQFLNPLVILHDQGHKVPFLSRQQIQLLKQFFNKGKNGWLQQIFVPKL</sequence>
<dbReference type="PANTHER" id="PTHR48070">
    <property type="entry name" value="ESTERASE OVCA2"/>
    <property type="match status" value="1"/>
</dbReference>
<dbReference type="GO" id="GO:0005737">
    <property type="term" value="C:cytoplasm"/>
    <property type="evidence" value="ECO:0007669"/>
    <property type="project" value="TreeGrafter"/>
</dbReference>
<evidence type="ECO:0000256" key="1">
    <source>
        <dbReference type="ARBA" id="ARBA00022801"/>
    </source>
</evidence>
<proteinExistence type="predicted"/>
<keyword evidence="1" id="KW-0378">Hydrolase</keyword>
<comment type="caution">
    <text evidence="3">The sequence shown here is derived from an EMBL/GenBank/DDBJ whole genome shotgun (WGS) entry which is preliminary data.</text>
</comment>
<accession>A0A8S1V0E8</accession>
<evidence type="ECO:0000313" key="3">
    <source>
        <dbReference type="EMBL" id="CAD8170840.1"/>
    </source>
</evidence>
<name>A0A8S1V0E8_9CILI</name>
<dbReference type="InterPro" id="IPR005645">
    <property type="entry name" value="FSH-like_dom"/>
</dbReference>
<dbReference type="Proteomes" id="UP000689195">
    <property type="component" value="Unassembled WGS sequence"/>
</dbReference>
<dbReference type="PANTHER" id="PTHR48070:SF6">
    <property type="entry name" value="ESTERASE OVCA2"/>
    <property type="match status" value="1"/>
</dbReference>
<reference evidence="3" key="1">
    <citation type="submission" date="2021-01" db="EMBL/GenBank/DDBJ databases">
        <authorList>
            <consortium name="Genoscope - CEA"/>
            <person name="William W."/>
        </authorList>
    </citation>
    <scope>NUCLEOTIDE SEQUENCE</scope>
</reference>
<evidence type="ECO:0000259" key="2">
    <source>
        <dbReference type="Pfam" id="PF03959"/>
    </source>
</evidence>
<dbReference type="AlphaFoldDB" id="A0A8S1V0E8"/>
<evidence type="ECO:0000313" key="4">
    <source>
        <dbReference type="Proteomes" id="UP000689195"/>
    </source>
</evidence>
<gene>
    <name evidence="3" type="ORF">PPENT_87.1.T0530273</name>
</gene>
<dbReference type="EMBL" id="CAJJDO010000053">
    <property type="protein sequence ID" value="CAD8170840.1"/>
    <property type="molecule type" value="Genomic_DNA"/>
</dbReference>
<feature type="domain" description="Serine hydrolase" evidence="2">
    <location>
        <begin position="1"/>
        <end position="202"/>
    </location>
</feature>
<dbReference type="OrthoDB" id="414698at2759"/>
<dbReference type="GO" id="GO:0005634">
    <property type="term" value="C:nucleus"/>
    <property type="evidence" value="ECO:0007669"/>
    <property type="project" value="TreeGrafter"/>
</dbReference>
<dbReference type="Pfam" id="PF03959">
    <property type="entry name" value="FSH1"/>
    <property type="match status" value="1"/>
</dbReference>